<dbReference type="Gene3D" id="3.40.630.30">
    <property type="match status" value="1"/>
</dbReference>
<dbReference type="EMBL" id="SBKN01000002">
    <property type="protein sequence ID" value="RXR23550.1"/>
    <property type="molecule type" value="Genomic_DNA"/>
</dbReference>
<dbReference type="AlphaFoldDB" id="A0A4Q1KAX4"/>
<name>A0A4Q1KAX4_9FLAO</name>
<organism evidence="1 2">
    <name type="scientific">Flavobacterium stagni</name>
    <dbReference type="NCBI Taxonomy" id="2506421"/>
    <lineage>
        <taxon>Bacteria</taxon>
        <taxon>Pseudomonadati</taxon>
        <taxon>Bacteroidota</taxon>
        <taxon>Flavobacteriia</taxon>
        <taxon>Flavobacteriales</taxon>
        <taxon>Flavobacteriaceae</taxon>
        <taxon>Flavobacterium</taxon>
    </lineage>
</organism>
<accession>A0A4Q1KAX4</accession>
<reference evidence="2" key="1">
    <citation type="submission" date="2019-01" db="EMBL/GenBank/DDBJ databases">
        <title>Cytophagaceae bacterium strain CAR-16.</title>
        <authorList>
            <person name="Chen W.-M."/>
        </authorList>
    </citation>
    <scope>NUCLEOTIDE SEQUENCE [LARGE SCALE GENOMIC DNA]</scope>
    <source>
        <strain evidence="2">WWJ-16</strain>
    </source>
</reference>
<keyword evidence="2" id="KW-1185">Reference proteome</keyword>
<dbReference type="Proteomes" id="UP000289857">
    <property type="component" value="Unassembled WGS sequence"/>
</dbReference>
<dbReference type="OrthoDB" id="9808687at2"/>
<sequence>MEYHQDRFHDFSMLVVKEEKVVALLPAHRVDNAVFSHWGLTYGGLVLPVYTHISEVIGIVQSILNYLLQSGIETLHLKEIPSFYCQGYNGDLAYILHQCQAQITRADLLSTLDLTLPLAISKSRKESIRRGQKNGLIVREETDLTAFWNELLIPNLAQRHAAKPVHTLEEMTLLQSRFPQNIRHFNVYEGENLIAGTTVFCTGRVAHPQYIAGDDRRSETGALDFLYHFLITEVYSNCLVFDFGISNENQGKNINSGLQFWKESYGAQPVVQHFYRVATASYVQLDSILL</sequence>
<proteinExistence type="predicted"/>
<evidence type="ECO:0000313" key="1">
    <source>
        <dbReference type="EMBL" id="RXR23550.1"/>
    </source>
</evidence>
<protein>
    <submittedName>
        <fullName evidence="1">GNAT family N-acetyltransferase</fullName>
    </submittedName>
</protein>
<gene>
    <name evidence="1" type="ORF">EQG61_05965</name>
</gene>
<keyword evidence="1" id="KW-0808">Transferase</keyword>
<dbReference type="GO" id="GO:0016740">
    <property type="term" value="F:transferase activity"/>
    <property type="evidence" value="ECO:0007669"/>
    <property type="project" value="UniProtKB-KW"/>
</dbReference>
<evidence type="ECO:0000313" key="2">
    <source>
        <dbReference type="Proteomes" id="UP000289857"/>
    </source>
</evidence>
<comment type="caution">
    <text evidence="1">The sequence shown here is derived from an EMBL/GenBank/DDBJ whole genome shotgun (WGS) entry which is preliminary data.</text>
</comment>
<dbReference type="SUPFAM" id="SSF55729">
    <property type="entry name" value="Acyl-CoA N-acyltransferases (Nat)"/>
    <property type="match status" value="1"/>
</dbReference>
<dbReference type="InterPro" id="IPR016181">
    <property type="entry name" value="Acyl_CoA_acyltransferase"/>
</dbReference>